<dbReference type="AlphaFoldDB" id="A0A835Q7Y5"/>
<feature type="compositionally biased region" description="Basic residues" evidence="1">
    <location>
        <begin position="84"/>
        <end position="94"/>
    </location>
</feature>
<proteinExistence type="predicted"/>
<protein>
    <submittedName>
        <fullName evidence="2">Uncharacterized protein</fullName>
    </submittedName>
</protein>
<feature type="compositionally biased region" description="Basic and acidic residues" evidence="1">
    <location>
        <begin position="72"/>
        <end position="83"/>
    </location>
</feature>
<name>A0A835Q7Y5_VANPL</name>
<feature type="compositionally biased region" description="Basic residues" evidence="1">
    <location>
        <begin position="205"/>
        <end position="226"/>
    </location>
</feature>
<comment type="caution">
    <text evidence="2">The sequence shown here is derived from an EMBL/GenBank/DDBJ whole genome shotgun (WGS) entry which is preliminary data.</text>
</comment>
<reference evidence="2 3" key="1">
    <citation type="journal article" date="2020" name="Nat. Food">
        <title>A phased Vanilla planifolia genome enables genetic improvement of flavour and production.</title>
        <authorList>
            <person name="Hasing T."/>
            <person name="Tang H."/>
            <person name="Brym M."/>
            <person name="Khazi F."/>
            <person name="Huang T."/>
            <person name="Chambers A.H."/>
        </authorList>
    </citation>
    <scope>NUCLEOTIDE SEQUENCE [LARGE SCALE GENOMIC DNA]</scope>
    <source>
        <tissue evidence="2">Leaf</tissue>
    </source>
</reference>
<dbReference type="Proteomes" id="UP000639772">
    <property type="component" value="Chromosome 10"/>
</dbReference>
<dbReference type="EMBL" id="JADCNM010000010">
    <property type="protein sequence ID" value="KAG0465900.1"/>
    <property type="molecule type" value="Genomic_DNA"/>
</dbReference>
<gene>
    <name evidence="2" type="ORF">HPP92_020064</name>
</gene>
<evidence type="ECO:0000256" key="1">
    <source>
        <dbReference type="SAM" id="MobiDB-lite"/>
    </source>
</evidence>
<sequence length="271" mass="30151">MGRIEKAGDAMNLLNFAGPRSLAELRGARADGIKNIDSISSLSPEARALEGSRASRGAEPQNGAMLVASNNIKEENDVNLHSRKDAHKGKHSRRDAHKENFEIYDWIGDAVNLLNFTGPRSLAELRGARADGIKNIDSISSLEPESKKRLKEAELPSYDVSVSFEGPKTLSVLKRKRGAEPQNGAMLVASNNIKEENDVNLHSRKDAHKGKHSRRDAHKGKHSRRDAHKGNFEIYDWIGVDLPKVEYVFEEEALNHADGDRITHGQTCHWR</sequence>
<evidence type="ECO:0000313" key="3">
    <source>
        <dbReference type="Proteomes" id="UP000639772"/>
    </source>
</evidence>
<accession>A0A835Q7Y5</accession>
<feature type="compositionally biased region" description="Basic and acidic residues" evidence="1">
    <location>
        <begin position="193"/>
        <end position="204"/>
    </location>
</feature>
<organism evidence="2 3">
    <name type="scientific">Vanilla planifolia</name>
    <name type="common">Vanilla</name>
    <dbReference type="NCBI Taxonomy" id="51239"/>
    <lineage>
        <taxon>Eukaryota</taxon>
        <taxon>Viridiplantae</taxon>
        <taxon>Streptophyta</taxon>
        <taxon>Embryophyta</taxon>
        <taxon>Tracheophyta</taxon>
        <taxon>Spermatophyta</taxon>
        <taxon>Magnoliopsida</taxon>
        <taxon>Liliopsida</taxon>
        <taxon>Asparagales</taxon>
        <taxon>Orchidaceae</taxon>
        <taxon>Vanilloideae</taxon>
        <taxon>Vanilleae</taxon>
        <taxon>Vanilla</taxon>
    </lineage>
</organism>
<evidence type="ECO:0000313" key="2">
    <source>
        <dbReference type="EMBL" id="KAG0465900.1"/>
    </source>
</evidence>
<feature type="region of interest" description="Disordered" evidence="1">
    <location>
        <begin position="70"/>
        <end position="94"/>
    </location>
</feature>
<feature type="region of interest" description="Disordered" evidence="1">
    <location>
        <begin position="192"/>
        <end position="226"/>
    </location>
</feature>